<proteinExistence type="predicted"/>
<evidence type="ECO:0008006" key="4">
    <source>
        <dbReference type="Google" id="ProtNLM"/>
    </source>
</evidence>
<organism evidence="2 3">
    <name type="scientific">Mortierella alpina</name>
    <name type="common">Oleaginous fungus</name>
    <name type="synonym">Mortierella renispora</name>
    <dbReference type="NCBI Taxonomy" id="64518"/>
    <lineage>
        <taxon>Eukaryota</taxon>
        <taxon>Fungi</taxon>
        <taxon>Fungi incertae sedis</taxon>
        <taxon>Mucoromycota</taxon>
        <taxon>Mortierellomycotina</taxon>
        <taxon>Mortierellomycetes</taxon>
        <taxon>Mortierellales</taxon>
        <taxon>Mortierellaceae</taxon>
        <taxon>Mortierella</taxon>
    </lineage>
</organism>
<dbReference type="OrthoDB" id="2448622at2759"/>
<evidence type="ECO:0000313" key="3">
    <source>
        <dbReference type="Proteomes" id="UP000738359"/>
    </source>
</evidence>
<feature type="region of interest" description="Disordered" evidence="1">
    <location>
        <begin position="53"/>
        <end position="103"/>
    </location>
</feature>
<evidence type="ECO:0000256" key="1">
    <source>
        <dbReference type="SAM" id="MobiDB-lite"/>
    </source>
</evidence>
<reference evidence="2" key="1">
    <citation type="journal article" date="2020" name="Fungal Divers.">
        <title>Resolving the Mortierellaceae phylogeny through synthesis of multi-gene phylogenetics and phylogenomics.</title>
        <authorList>
            <person name="Vandepol N."/>
            <person name="Liber J."/>
            <person name="Desiro A."/>
            <person name="Na H."/>
            <person name="Kennedy M."/>
            <person name="Barry K."/>
            <person name="Grigoriev I.V."/>
            <person name="Miller A.N."/>
            <person name="O'Donnell K."/>
            <person name="Stajich J.E."/>
            <person name="Bonito G."/>
        </authorList>
    </citation>
    <scope>NUCLEOTIDE SEQUENCE</scope>
    <source>
        <strain evidence="2">CK1249</strain>
    </source>
</reference>
<gene>
    <name evidence="2" type="ORF">BGZ70_009367</name>
</gene>
<dbReference type="Proteomes" id="UP000738359">
    <property type="component" value="Unassembled WGS sequence"/>
</dbReference>
<dbReference type="AlphaFoldDB" id="A0A9P6M0K5"/>
<comment type="caution">
    <text evidence="2">The sequence shown here is derived from an EMBL/GenBank/DDBJ whole genome shotgun (WGS) entry which is preliminary data.</text>
</comment>
<name>A0A9P6M0K5_MORAP</name>
<feature type="compositionally biased region" description="Basic and acidic residues" evidence="1">
    <location>
        <begin position="78"/>
        <end position="94"/>
    </location>
</feature>
<keyword evidence="3" id="KW-1185">Reference proteome</keyword>
<sequence>MNSRAWIPDEKRALYLAATQSSLPHQWSKIRVMTNLHRSDHEIESEYQRLFGHRAATGPEDEDEDEDEERGRRTARGQYDRGTHGPEGVDRGSDVDADDDEKNERARLMGYYGGEPRLVSMDARARQLLRMSVARHRLQYHSTDDSPRHGPPEPIRVQHFQLEKIPLRI</sequence>
<evidence type="ECO:0000313" key="2">
    <source>
        <dbReference type="EMBL" id="KAF9957917.1"/>
    </source>
</evidence>
<accession>A0A9P6M0K5</accession>
<feature type="compositionally biased region" description="Acidic residues" evidence="1">
    <location>
        <begin position="59"/>
        <end position="68"/>
    </location>
</feature>
<protein>
    <recommendedName>
        <fullName evidence="4">Myb-like domain-containing protein</fullName>
    </recommendedName>
</protein>
<dbReference type="EMBL" id="JAAAHY010000755">
    <property type="protein sequence ID" value="KAF9957917.1"/>
    <property type="molecule type" value="Genomic_DNA"/>
</dbReference>